<evidence type="ECO:0000313" key="2">
    <source>
        <dbReference type="EMBL" id="MCL7036469.1"/>
    </source>
</evidence>
<keyword evidence="1" id="KW-0812">Transmembrane</keyword>
<accession>A0AA41V9Y0</accession>
<evidence type="ECO:0000256" key="1">
    <source>
        <dbReference type="SAM" id="Phobius"/>
    </source>
</evidence>
<keyword evidence="1" id="KW-0472">Membrane</keyword>
<feature type="transmembrane region" description="Helical" evidence="1">
    <location>
        <begin position="28"/>
        <end position="51"/>
    </location>
</feature>
<evidence type="ECO:0000313" key="3">
    <source>
        <dbReference type="Proteomes" id="UP001177140"/>
    </source>
</evidence>
<dbReference type="AlphaFoldDB" id="A0AA41V9Y0"/>
<name>A0AA41V9Y0_PAPNU</name>
<gene>
    <name evidence="2" type="ORF">MKW94_014741</name>
</gene>
<dbReference type="Proteomes" id="UP001177140">
    <property type="component" value="Unassembled WGS sequence"/>
</dbReference>
<comment type="caution">
    <text evidence="2">The sequence shown here is derived from an EMBL/GenBank/DDBJ whole genome shotgun (WGS) entry which is preliminary data.</text>
</comment>
<feature type="transmembrane region" description="Helical" evidence="1">
    <location>
        <begin position="63"/>
        <end position="81"/>
    </location>
</feature>
<keyword evidence="3" id="KW-1185">Reference proteome</keyword>
<organism evidence="2 3">
    <name type="scientific">Papaver nudicaule</name>
    <name type="common">Iceland poppy</name>
    <dbReference type="NCBI Taxonomy" id="74823"/>
    <lineage>
        <taxon>Eukaryota</taxon>
        <taxon>Viridiplantae</taxon>
        <taxon>Streptophyta</taxon>
        <taxon>Embryophyta</taxon>
        <taxon>Tracheophyta</taxon>
        <taxon>Spermatophyta</taxon>
        <taxon>Magnoliopsida</taxon>
        <taxon>Ranunculales</taxon>
        <taxon>Papaveraceae</taxon>
        <taxon>Papaveroideae</taxon>
        <taxon>Papaver</taxon>
    </lineage>
</organism>
<reference evidence="2" key="1">
    <citation type="submission" date="2022-03" db="EMBL/GenBank/DDBJ databases">
        <title>A functionally conserved STORR gene fusion in Papaver species that diverged 16.8 million years ago.</title>
        <authorList>
            <person name="Catania T."/>
        </authorList>
    </citation>
    <scope>NUCLEOTIDE SEQUENCE</scope>
    <source>
        <strain evidence="2">S-191538</strain>
    </source>
</reference>
<protein>
    <submittedName>
        <fullName evidence="2">Uncharacterized protein</fullName>
    </submittedName>
</protein>
<dbReference type="EMBL" id="JAJJMA010168293">
    <property type="protein sequence ID" value="MCL7036469.1"/>
    <property type="molecule type" value="Genomic_DNA"/>
</dbReference>
<feature type="transmembrane region" description="Helical" evidence="1">
    <location>
        <begin position="87"/>
        <end position="107"/>
    </location>
</feature>
<proteinExistence type="predicted"/>
<keyword evidence="1" id="KW-1133">Transmembrane helix</keyword>
<sequence>MNPGPFSTRPLAENEARIRYNFDCPPKVLSAVVLMRAVSLLLIPSYIVYLMMFYDYVFASNVAKCKLITRSLLSVIMFFIYHLDVPLYYGAISVIVSLVCVIGGYWARDPSGFSKSAAEGFMVILLMEICYKEQLNWPNIICTSSAGLICVAAGYTEVDKTAIRIRDALLGRQ</sequence>